<sequence>MELRPPNEIGTFWNGLNGTIQTQEFNSTEAQKQRNWQENMSNTAYQRAVADMKKAGLNPSMMYGAGGANGASTPSAASASSGSGHGIGEIAGLINAASNLMRSSTNNELDYQITNSAMKAMNMEIRRFRMNG</sequence>
<proteinExistence type="predicted"/>
<organism evidence="2">
    <name type="scientific">Sigmofec virus UA08Rod_6125</name>
    <dbReference type="NCBI Taxonomy" id="2929454"/>
    <lineage>
        <taxon>Viruses</taxon>
        <taxon>Monodnaviria</taxon>
        <taxon>Sangervirae</taxon>
        <taxon>Phixviricota</taxon>
        <taxon>Malgrandaviricetes</taxon>
        <taxon>Petitvirales</taxon>
        <taxon>Microviridae</taxon>
    </lineage>
</organism>
<evidence type="ECO:0000256" key="1">
    <source>
        <dbReference type="SAM" id="MobiDB-lite"/>
    </source>
</evidence>
<protein>
    <submittedName>
        <fullName evidence="2">DNA pilot protein</fullName>
    </submittedName>
</protein>
<evidence type="ECO:0000313" key="2">
    <source>
        <dbReference type="EMBL" id="UPW40906.1"/>
    </source>
</evidence>
<accession>A0A976N0P1</accession>
<feature type="region of interest" description="Disordered" evidence="1">
    <location>
        <begin position="65"/>
        <end position="84"/>
    </location>
</feature>
<name>A0A976N0P1_9VIRU</name>
<dbReference type="EMBL" id="OM869517">
    <property type="protein sequence ID" value="UPW40906.1"/>
    <property type="molecule type" value="Genomic_DNA"/>
</dbReference>
<reference evidence="2" key="1">
    <citation type="submission" date="2022-02" db="EMBL/GenBank/DDBJ databases">
        <title>Towards deciphering the DNA virus diversity associated with rodent species in the families Cricetidae and Heteromyidae.</title>
        <authorList>
            <person name="Lund M."/>
            <person name="Larsen B.B."/>
            <person name="Gryseels S."/>
            <person name="Kraberger S."/>
            <person name="Rowsey D.M."/>
            <person name="Steger L."/>
            <person name="Yule K.M."/>
            <person name="Upham N.S."/>
            <person name="Worobey M."/>
            <person name="Van Doorslaer K."/>
            <person name="Varsani A."/>
        </authorList>
    </citation>
    <scope>NUCLEOTIDE SEQUENCE</scope>
    <source>
        <strain evidence="2">UA08Rod_6125</strain>
    </source>
</reference>
<feature type="compositionally biased region" description="Low complexity" evidence="1">
    <location>
        <begin position="70"/>
        <end position="82"/>
    </location>
</feature>